<feature type="compositionally biased region" description="Acidic residues" evidence="3">
    <location>
        <begin position="282"/>
        <end position="296"/>
    </location>
</feature>
<feature type="compositionally biased region" description="Low complexity" evidence="3">
    <location>
        <begin position="251"/>
        <end position="263"/>
    </location>
</feature>
<dbReference type="RefSeq" id="XP_014569681.1">
    <property type="nucleotide sequence ID" value="XM_014714195.1"/>
</dbReference>
<keyword evidence="6" id="KW-1185">Reference proteome</keyword>
<dbReference type="STRING" id="764103.G7DXL5"/>
<dbReference type="HOGENOM" id="CLU_834419_0_0_1"/>
<dbReference type="Proteomes" id="UP000009131">
    <property type="component" value="Unassembled WGS sequence"/>
</dbReference>
<protein>
    <recommendedName>
        <fullName evidence="2">RecQ-mediated genome instability protein 1</fullName>
    </recommendedName>
</protein>
<dbReference type="AlphaFoldDB" id="G7DXL5"/>
<reference evidence="5 6" key="2">
    <citation type="journal article" date="2012" name="Open Biol.">
        <title>Characteristics of nucleosomes and linker DNA regions on the genome of the basidiomycete Mixia osmundae revealed by mono- and dinucleosome mapping.</title>
        <authorList>
            <person name="Nishida H."/>
            <person name="Kondo S."/>
            <person name="Matsumoto T."/>
            <person name="Suzuki Y."/>
            <person name="Yoshikawa H."/>
            <person name="Taylor T.D."/>
            <person name="Sugiyama J."/>
        </authorList>
    </citation>
    <scope>NUCLEOTIDE SEQUENCE [LARGE SCALE GENOMIC DNA]</scope>
    <source>
        <strain evidence="6">CBS 9802 / IAM 14324 / JCM 22182 / KY 12970</strain>
    </source>
</reference>
<evidence type="ECO:0000313" key="6">
    <source>
        <dbReference type="Proteomes" id="UP000009131"/>
    </source>
</evidence>
<dbReference type="FunCoup" id="G7DXL5">
    <property type="interactions" value="25"/>
</dbReference>
<evidence type="ECO:0000256" key="1">
    <source>
        <dbReference type="ARBA" id="ARBA00006395"/>
    </source>
</evidence>
<dbReference type="OrthoDB" id="341511at2759"/>
<dbReference type="InterPro" id="IPR013894">
    <property type="entry name" value="RMI1_OB"/>
</dbReference>
<dbReference type="GO" id="GO:0000724">
    <property type="term" value="P:double-strand break repair via homologous recombination"/>
    <property type="evidence" value="ECO:0007669"/>
    <property type="project" value="TreeGrafter"/>
</dbReference>
<evidence type="ECO:0000256" key="3">
    <source>
        <dbReference type="SAM" id="MobiDB-lite"/>
    </source>
</evidence>
<dbReference type="GO" id="GO:0031422">
    <property type="term" value="C:RecQ family helicase-topoisomerase III complex"/>
    <property type="evidence" value="ECO:0007669"/>
    <property type="project" value="TreeGrafter"/>
</dbReference>
<dbReference type="OMA" id="NCICKGG"/>
<dbReference type="GO" id="GO:0016604">
    <property type="term" value="C:nuclear body"/>
    <property type="evidence" value="ECO:0007669"/>
    <property type="project" value="TreeGrafter"/>
</dbReference>
<accession>G7DXL5</accession>
<dbReference type="InParanoid" id="G7DXL5"/>
<dbReference type="PANTHER" id="PTHR14790:SF15">
    <property type="entry name" value="RECQ-MEDIATED GENOME INSTABILITY PROTEIN 1"/>
    <property type="match status" value="1"/>
</dbReference>
<feature type="region of interest" description="Disordered" evidence="3">
    <location>
        <begin position="234"/>
        <end position="333"/>
    </location>
</feature>
<evidence type="ECO:0000259" key="4">
    <source>
        <dbReference type="Pfam" id="PF08585"/>
    </source>
</evidence>
<dbReference type="EMBL" id="BABT02000061">
    <property type="protein sequence ID" value="GAA95325.1"/>
    <property type="molecule type" value="Genomic_DNA"/>
</dbReference>
<dbReference type="SMART" id="SM01161">
    <property type="entry name" value="DUF1767"/>
    <property type="match status" value="1"/>
</dbReference>
<feature type="compositionally biased region" description="Basic and acidic residues" evidence="3">
    <location>
        <begin position="271"/>
        <end position="281"/>
    </location>
</feature>
<comment type="caution">
    <text evidence="5">The sequence shown here is derived from an EMBL/GenBank/DDBJ whole genome shotgun (WGS) entry which is preliminary data.</text>
</comment>
<dbReference type="Gene3D" id="2.40.50.770">
    <property type="entry name" value="RecQ-mediated genome instability protein Rmi1, C-terminal domain"/>
    <property type="match status" value="1"/>
</dbReference>
<dbReference type="PANTHER" id="PTHR14790">
    <property type="entry name" value="RECQ-MEDIATED GENOME INSTABILITY PROTEIN 1 RMI1"/>
    <property type="match status" value="1"/>
</dbReference>
<proteinExistence type="inferred from homology"/>
<comment type="similarity">
    <text evidence="1">Belongs to the RMI1 family.</text>
</comment>
<sequence length="333" mass="36143">MPLPVPVERWLRSIYTNTPFDQEWLDECSDYLQTTLPESATPAEWNRMLAHQLIHSDLTASLSSAALPSEAALASADRIATARGGILVQIVAMHDIAHPALTQLDILKQRRAERKAAERGVAPLRVIGGTEQPSEENAEVDQDPTPVFPRGMLKLTLSDGYNTAQAIEMNRIDALSMMATPLGAKLVLKNASVRNGMLLLDPTNCICKGGAIGLSDGELEDRLEAVLNARLRQDAPAQEVPRPRAKRETPAASSRAPASNAHAVGAKAHSRATEASHHVDLNDIDFDDEDLPDEDEPARKVQVLSSSSPPPERKSTIKRSNGKTTSAYFELSD</sequence>
<organism evidence="5 6">
    <name type="scientific">Mixia osmundae (strain CBS 9802 / IAM 14324 / JCM 22182 / KY 12970)</name>
    <dbReference type="NCBI Taxonomy" id="764103"/>
    <lineage>
        <taxon>Eukaryota</taxon>
        <taxon>Fungi</taxon>
        <taxon>Dikarya</taxon>
        <taxon>Basidiomycota</taxon>
        <taxon>Pucciniomycotina</taxon>
        <taxon>Mixiomycetes</taxon>
        <taxon>Mixiales</taxon>
        <taxon>Mixiaceae</taxon>
        <taxon>Mixia</taxon>
    </lineage>
</organism>
<reference evidence="5 6" key="1">
    <citation type="journal article" date="2011" name="J. Gen. Appl. Microbiol.">
        <title>Draft genome sequencing of the enigmatic basidiomycete Mixia osmundae.</title>
        <authorList>
            <person name="Nishida H."/>
            <person name="Nagatsuka Y."/>
            <person name="Sugiyama J."/>
        </authorList>
    </citation>
    <scope>NUCLEOTIDE SEQUENCE [LARGE SCALE GENOMIC DNA]</scope>
    <source>
        <strain evidence="6">CBS 9802 / IAM 14324 / JCM 22182 / KY 12970</strain>
    </source>
</reference>
<name>G7DXL5_MIXOS</name>
<dbReference type="GO" id="GO:0000712">
    <property type="term" value="P:resolution of meiotic recombination intermediates"/>
    <property type="evidence" value="ECO:0007669"/>
    <property type="project" value="TreeGrafter"/>
</dbReference>
<evidence type="ECO:0000313" key="5">
    <source>
        <dbReference type="EMBL" id="GAA95325.1"/>
    </source>
</evidence>
<dbReference type="Pfam" id="PF08585">
    <property type="entry name" value="RMI1_N_C"/>
    <property type="match status" value="1"/>
</dbReference>
<evidence type="ECO:0000256" key="2">
    <source>
        <dbReference type="ARBA" id="ARBA00018987"/>
    </source>
</evidence>
<dbReference type="InterPro" id="IPR042470">
    <property type="entry name" value="RMI1_N_C_sf"/>
</dbReference>
<gene>
    <name evidence="5" type="primary">Mo01982</name>
    <name evidence="5" type="ORF">E5Q_01982</name>
</gene>
<dbReference type="eggNOG" id="KOG3683">
    <property type="taxonomic scope" value="Eukaryota"/>
</dbReference>
<feature type="domain" description="RecQ mediated genome instability protein 1 OB-fold" evidence="4">
    <location>
        <begin position="82"/>
        <end position="212"/>
    </location>
</feature>